<dbReference type="InterPro" id="IPR050956">
    <property type="entry name" value="2C_system_His_kinase"/>
</dbReference>
<keyword evidence="3" id="KW-1133">Transmembrane helix</keyword>
<feature type="domain" description="Response regulatory" evidence="5">
    <location>
        <begin position="822"/>
        <end position="1017"/>
    </location>
</feature>
<dbReference type="Gene3D" id="3.30.565.10">
    <property type="entry name" value="Histidine kinase-like ATPase, C-terminal domain"/>
    <property type="match status" value="1"/>
</dbReference>
<dbReference type="EMBL" id="GG662712">
    <property type="protein sequence ID" value="EAR94432.2"/>
    <property type="molecule type" value="Genomic_DNA"/>
</dbReference>
<gene>
    <name evidence="6" type="ORF">TTHERM_00052440</name>
</gene>
<dbReference type="HOGENOM" id="CLU_352863_0_0_1"/>
<feature type="transmembrane region" description="Helical" evidence="3">
    <location>
        <begin position="99"/>
        <end position="116"/>
    </location>
</feature>
<dbReference type="eggNOG" id="KOG0519">
    <property type="taxonomic scope" value="Eukaryota"/>
</dbReference>
<evidence type="ECO:0000256" key="1">
    <source>
        <dbReference type="ARBA" id="ARBA00022553"/>
    </source>
</evidence>
<dbReference type="PRINTS" id="PR00344">
    <property type="entry name" value="BCTRLSENSOR"/>
</dbReference>
<dbReference type="GeneID" id="7843951"/>
<dbReference type="InParanoid" id="Q23CU6"/>
<dbReference type="PROSITE" id="PS50109">
    <property type="entry name" value="HIS_KIN"/>
    <property type="match status" value="1"/>
</dbReference>
<dbReference type="AlphaFoldDB" id="Q23CU6"/>
<dbReference type="Pfam" id="PF02518">
    <property type="entry name" value="HATPase_c"/>
    <property type="match status" value="1"/>
</dbReference>
<dbReference type="SUPFAM" id="SSF47384">
    <property type="entry name" value="Homodimeric domain of signal transducing histidine kinase"/>
    <property type="match status" value="1"/>
</dbReference>
<dbReference type="InterPro" id="IPR003594">
    <property type="entry name" value="HATPase_dom"/>
</dbReference>
<feature type="modified residue" description="4-aspartylphosphate" evidence="2">
    <location>
        <position position="946"/>
    </location>
</feature>
<accession>Q23CU6</accession>
<evidence type="ECO:0000256" key="2">
    <source>
        <dbReference type="PROSITE-ProRule" id="PRU00169"/>
    </source>
</evidence>
<evidence type="ECO:0000313" key="7">
    <source>
        <dbReference type="Proteomes" id="UP000009168"/>
    </source>
</evidence>
<dbReference type="Proteomes" id="UP000009168">
    <property type="component" value="Unassembled WGS sequence"/>
</dbReference>
<evidence type="ECO:0000313" key="6">
    <source>
        <dbReference type="EMBL" id="EAR94432.2"/>
    </source>
</evidence>
<protein>
    <submittedName>
        <fullName evidence="6">Response regulator receiver domain protein</fullName>
    </submittedName>
</protein>
<feature type="domain" description="Histidine kinase" evidence="4">
    <location>
        <begin position="522"/>
        <end position="762"/>
    </location>
</feature>
<dbReference type="InterPro" id="IPR003661">
    <property type="entry name" value="HisK_dim/P_dom"/>
</dbReference>
<dbReference type="InterPro" id="IPR001789">
    <property type="entry name" value="Sig_transdc_resp-reg_receiver"/>
</dbReference>
<dbReference type="SMART" id="SM00388">
    <property type="entry name" value="HisKA"/>
    <property type="match status" value="1"/>
</dbReference>
<sequence>MADVSNKKIKKNFEVNEVMNVFTLRFFDKNIQSHYQKNQERQLIINRKVLKGGLFLIGLGFFIDNILIDQNIIKSIQISSILIVASICLFVFERFILRYFSLIITIICITITIIDLSQNDNIKDIDLIYEHLWVVYNKGIILMTHVIVALSCVPEWYYRTAILASSTQFIFIGQFIINYYNNCIQIQVIFFIAVASFYFEEKRAKKMYYRKQMKKKELESWKLMLDQIVPVSVFVVNKESSQINQNSNTTTQPISQTNIIPQNINLDQVIMQSKMNIEFINKTCLKTFDIQSKEEFQQKLRKILVKKRYTQKHHINLKDIKIETPSNQNQLIVSPLFKRSPNSQNSLYRQDISLRTFNYRKNIQDLETYSKNLFKIIEQLRNPKQKLQLPVQQNSMKINLQADSISSKSNNNTFQIQNIHHANNSNNYQLDMTNTYDNQINQNPHLKQHQYLNCKYITYINSIQNGSNKQKERKIQYYDIRLIEAAWNGKDSIIGVITDVSEQVMAERKQEMMSYKNSVMNTITHDLKTPLNGIQLILGSSLEGNKTQKKELKESIKNALVQGHLLESRINDLLDYSKLVHAVEDSSDVKVNIDSFDINESILFCLSLYKQSACKKGINIFFNDINLILQPPGTKFPVLISHNDKQRFQQILINLVGNALKFTFQGYIKLQTEVQSPNELQISVVDTGIGMPQSLKINLQDKSQNFQFETRQPEKKNMRHGIGLGLDVSKRLIRLITKEDSLSVNSEQNLGTTITFKMLLNYENPVSKQILNTNNEQNNQSSIISSVQISTEKSASLNSNYHLVPMFNTKFIDKTQQNTTLKIMIVDDTSFNIIALQNYIQKILQGKCIIDVAYNGLQAINIYKKRLQEQRKKHPFQQIVFQESELHNKCDVSEFENSYLSDNIVNDINCSSEMNSQICERYKKMSSLGRKENFNLKSPYDTIFMDINMPIMDGYQAITTIRNLEKSCGMEYPSFIAVVTAFGEECDRQDSINIGANYHITKPLKQEQLKLILDCCKNQQIQNQL</sequence>
<dbReference type="OrthoDB" id="10266508at2759"/>
<dbReference type="CDD" id="cd17546">
    <property type="entry name" value="REC_hyHK_CKI1_RcsC-like"/>
    <property type="match status" value="1"/>
</dbReference>
<dbReference type="SMART" id="SM00387">
    <property type="entry name" value="HATPase_c"/>
    <property type="match status" value="1"/>
</dbReference>
<organism evidence="6 7">
    <name type="scientific">Tetrahymena thermophila (strain SB210)</name>
    <dbReference type="NCBI Taxonomy" id="312017"/>
    <lineage>
        <taxon>Eukaryota</taxon>
        <taxon>Sar</taxon>
        <taxon>Alveolata</taxon>
        <taxon>Ciliophora</taxon>
        <taxon>Intramacronucleata</taxon>
        <taxon>Oligohymenophorea</taxon>
        <taxon>Hymenostomatida</taxon>
        <taxon>Tetrahymenina</taxon>
        <taxon>Tetrahymenidae</taxon>
        <taxon>Tetrahymena</taxon>
    </lineage>
</organism>
<proteinExistence type="predicted"/>
<dbReference type="InterPro" id="IPR011006">
    <property type="entry name" value="CheY-like_superfamily"/>
</dbReference>
<dbReference type="InterPro" id="IPR036890">
    <property type="entry name" value="HATPase_C_sf"/>
</dbReference>
<dbReference type="KEGG" id="tet:TTHERM_00052440"/>
<evidence type="ECO:0000259" key="5">
    <source>
        <dbReference type="PROSITE" id="PS50110"/>
    </source>
</evidence>
<dbReference type="SUPFAM" id="SSF55874">
    <property type="entry name" value="ATPase domain of HSP90 chaperone/DNA topoisomerase II/histidine kinase"/>
    <property type="match status" value="1"/>
</dbReference>
<dbReference type="Pfam" id="PF00512">
    <property type="entry name" value="HisKA"/>
    <property type="match status" value="1"/>
</dbReference>
<feature type="transmembrane region" description="Helical" evidence="3">
    <location>
        <begin position="136"/>
        <end position="153"/>
    </location>
</feature>
<dbReference type="InterPro" id="IPR004358">
    <property type="entry name" value="Sig_transdc_His_kin-like_C"/>
</dbReference>
<dbReference type="Gene3D" id="1.10.287.130">
    <property type="match status" value="1"/>
</dbReference>
<dbReference type="Pfam" id="PF00072">
    <property type="entry name" value="Response_reg"/>
    <property type="match status" value="1"/>
</dbReference>
<keyword evidence="3" id="KW-0812">Transmembrane</keyword>
<feature type="transmembrane region" description="Helical" evidence="3">
    <location>
        <begin position="74"/>
        <end position="92"/>
    </location>
</feature>
<feature type="transmembrane region" description="Helical" evidence="3">
    <location>
        <begin position="49"/>
        <end position="68"/>
    </location>
</feature>
<dbReference type="STRING" id="312017.Q23CU6"/>
<dbReference type="RefSeq" id="XP_001014940.2">
    <property type="nucleotide sequence ID" value="XM_001014940.2"/>
</dbReference>
<keyword evidence="3" id="KW-0472">Membrane</keyword>
<dbReference type="InterPro" id="IPR036097">
    <property type="entry name" value="HisK_dim/P_sf"/>
</dbReference>
<dbReference type="SMART" id="SM00448">
    <property type="entry name" value="REC"/>
    <property type="match status" value="1"/>
</dbReference>
<keyword evidence="7" id="KW-1185">Reference proteome</keyword>
<reference evidence="7" key="1">
    <citation type="journal article" date="2006" name="PLoS Biol.">
        <title>Macronuclear genome sequence of the ciliate Tetrahymena thermophila, a model eukaryote.</title>
        <authorList>
            <person name="Eisen J.A."/>
            <person name="Coyne R.S."/>
            <person name="Wu M."/>
            <person name="Wu D."/>
            <person name="Thiagarajan M."/>
            <person name="Wortman J.R."/>
            <person name="Badger J.H."/>
            <person name="Ren Q."/>
            <person name="Amedeo P."/>
            <person name="Jones K.M."/>
            <person name="Tallon L.J."/>
            <person name="Delcher A.L."/>
            <person name="Salzberg S.L."/>
            <person name="Silva J.C."/>
            <person name="Haas B.J."/>
            <person name="Majoros W.H."/>
            <person name="Farzad M."/>
            <person name="Carlton J.M."/>
            <person name="Smith R.K. Jr."/>
            <person name="Garg J."/>
            <person name="Pearlman R.E."/>
            <person name="Karrer K.M."/>
            <person name="Sun L."/>
            <person name="Manning G."/>
            <person name="Elde N.C."/>
            <person name="Turkewitz A.P."/>
            <person name="Asai D.J."/>
            <person name="Wilkes D.E."/>
            <person name="Wang Y."/>
            <person name="Cai H."/>
            <person name="Collins K."/>
            <person name="Stewart B.A."/>
            <person name="Lee S.R."/>
            <person name="Wilamowska K."/>
            <person name="Weinberg Z."/>
            <person name="Ruzzo W.L."/>
            <person name="Wloga D."/>
            <person name="Gaertig J."/>
            <person name="Frankel J."/>
            <person name="Tsao C.-C."/>
            <person name="Gorovsky M.A."/>
            <person name="Keeling P.J."/>
            <person name="Waller R.F."/>
            <person name="Patron N.J."/>
            <person name="Cherry J.M."/>
            <person name="Stover N.A."/>
            <person name="Krieger C.J."/>
            <person name="del Toro C."/>
            <person name="Ryder H.F."/>
            <person name="Williamson S.C."/>
            <person name="Barbeau R.A."/>
            <person name="Hamilton E.P."/>
            <person name="Orias E."/>
        </authorList>
    </citation>
    <scope>NUCLEOTIDE SEQUENCE [LARGE SCALE GENOMIC DNA]</scope>
    <source>
        <strain evidence="7">SB210</strain>
    </source>
</reference>
<dbReference type="InterPro" id="IPR005467">
    <property type="entry name" value="His_kinase_dom"/>
</dbReference>
<keyword evidence="1 2" id="KW-0597">Phosphoprotein</keyword>
<dbReference type="Gene3D" id="3.40.50.2300">
    <property type="match status" value="1"/>
</dbReference>
<dbReference type="CDD" id="cd00082">
    <property type="entry name" value="HisKA"/>
    <property type="match status" value="1"/>
</dbReference>
<dbReference type="GO" id="GO:0000155">
    <property type="term" value="F:phosphorelay sensor kinase activity"/>
    <property type="evidence" value="ECO:0007669"/>
    <property type="project" value="InterPro"/>
</dbReference>
<dbReference type="PANTHER" id="PTHR43719">
    <property type="entry name" value="TWO-COMPONENT HISTIDINE KINASE"/>
    <property type="match status" value="1"/>
</dbReference>
<dbReference type="SUPFAM" id="SSF52172">
    <property type="entry name" value="CheY-like"/>
    <property type="match status" value="1"/>
</dbReference>
<dbReference type="PROSITE" id="PS50110">
    <property type="entry name" value="RESPONSE_REGULATORY"/>
    <property type="match status" value="1"/>
</dbReference>
<evidence type="ECO:0000259" key="4">
    <source>
        <dbReference type="PROSITE" id="PS50109"/>
    </source>
</evidence>
<evidence type="ECO:0000256" key="3">
    <source>
        <dbReference type="SAM" id="Phobius"/>
    </source>
</evidence>
<name>Q23CU6_TETTS</name>
<dbReference type="PANTHER" id="PTHR43719:SF28">
    <property type="entry name" value="PEROXIDE STRESS-ACTIVATED HISTIDINE KINASE MAK1-RELATED"/>
    <property type="match status" value="1"/>
</dbReference>
<feature type="transmembrane region" description="Helical" evidence="3">
    <location>
        <begin position="183"/>
        <end position="199"/>
    </location>
</feature>